<dbReference type="AlphaFoldDB" id="A0A0H5CZR0"/>
<sequence length="215" mass="24013">MKILTVAAVFAAALAAAKDVYAETGLDALFEREQSTLSAVPTGRLNNFFNFTRPAKKVKPTEVQFTKAWLDTIPKAKGDENFACLAEALYFEARGESVKGQFAVAEVILNRVKSSQFPNSLCGVINQGTGRKYQCQFTYTCDGHEEVIREKTAYERVSKVARLVMDGARTGLTDGATYYHTTAVRPRWSKAFTKTARIGVHLFYRDDRYRTALNN</sequence>
<feature type="chain" id="PRO_5009773415" evidence="1">
    <location>
        <begin position="23"/>
        <end position="215"/>
    </location>
</feature>
<reference evidence="3 4" key="1">
    <citation type="submission" date="2015-05" db="EMBL/GenBank/DDBJ databases">
        <authorList>
            <person name="Rodrigo-Torres Lidia"/>
            <person name="Arahal R.David."/>
        </authorList>
    </citation>
    <scope>NUCLEOTIDE SEQUENCE [LARGE SCALE GENOMIC DNA]</scope>
    <source>
        <strain evidence="3 4">CECT 7321</strain>
    </source>
</reference>
<dbReference type="Proteomes" id="UP000043764">
    <property type="component" value="Unassembled WGS sequence"/>
</dbReference>
<gene>
    <name evidence="3" type="primary">sleB</name>
    <name evidence="3" type="ORF">NIT7321_01362</name>
</gene>
<dbReference type="EMBL" id="CVRL01000013">
    <property type="protein sequence ID" value="CRL10517.1"/>
    <property type="molecule type" value="Genomic_DNA"/>
</dbReference>
<feature type="signal peptide" evidence="1">
    <location>
        <begin position="1"/>
        <end position="22"/>
    </location>
</feature>
<dbReference type="InterPro" id="IPR011105">
    <property type="entry name" value="Cell_wall_hydrolase_SleB"/>
</dbReference>
<protein>
    <submittedName>
        <fullName evidence="3">Spore cortex-lytic enzyme</fullName>
    </submittedName>
</protein>
<dbReference type="GO" id="GO:0016787">
    <property type="term" value="F:hydrolase activity"/>
    <property type="evidence" value="ECO:0007669"/>
    <property type="project" value="InterPro"/>
</dbReference>
<organism evidence="3 4">
    <name type="scientific">Phaeobacter italicus</name>
    <dbReference type="NCBI Taxonomy" id="481446"/>
    <lineage>
        <taxon>Bacteria</taxon>
        <taxon>Pseudomonadati</taxon>
        <taxon>Pseudomonadota</taxon>
        <taxon>Alphaproteobacteria</taxon>
        <taxon>Rhodobacterales</taxon>
        <taxon>Roseobacteraceae</taxon>
        <taxon>Phaeobacter</taxon>
    </lineage>
</organism>
<dbReference type="Pfam" id="PF07486">
    <property type="entry name" value="Hydrolase_2"/>
    <property type="match status" value="1"/>
</dbReference>
<dbReference type="Gene3D" id="1.10.10.2520">
    <property type="entry name" value="Cell wall hydrolase SleB, domain 1"/>
    <property type="match status" value="1"/>
</dbReference>
<dbReference type="STRING" id="481446.NIT7645_02712"/>
<keyword evidence="1" id="KW-0732">Signal</keyword>
<evidence type="ECO:0000256" key="1">
    <source>
        <dbReference type="SAM" id="SignalP"/>
    </source>
</evidence>
<evidence type="ECO:0000313" key="3">
    <source>
        <dbReference type="EMBL" id="CRL10517.1"/>
    </source>
</evidence>
<evidence type="ECO:0000313" key="4">
    <source>
        <dbReference type="Proteomes" id="UP000043764"/>
    </source>
</evidence>
<evidence type="ECO:0000259" key="2">
    <source>
        <dbReference type="Pfam" id="PF07486"/>
    </source>
</evidence>
<accession>A0A0H5CZR0</accession>
<keyword evidence="4" id="KW-1185">Reference proteome</keyword>
<name>A0A0H5CZR0_9RHOB</name>
<feature type="domain" description="Cell wall hydrolase SleB" evidence="2">
    <location>
        <begin position="95"/>
        <end position="204"/>
    </location>
</feature>
<dbReference type="InterPro" id="IPR042047">
    <property type="entry name" value="SleB_dom1"/>
</dbReference>
<proteinExistence type="predicted"/>